<evidence type="ECO:0000256" key="3">
    <source>
        <dbReference type="SAM" id="Coils"/>
    </source>
</evidence>
<dbReference type="GO" id="GO:0052621">
    <property type="term" value="F:diguanylate cyclase activity"/>
    <property type="evidence" value="ECO:0007669"/>
    <property type="project" value="UniProtKB-EC"/>
</dbReference>
<dbReference type="NCBIfam" id="TIGR00254">
    <property type="entry name" value="GGDEF"/>
    <property type="match status" value="1"/>
</dbReference>
<dbReference type="AlphaFoldDB" id="A0A8B6XCK6"/>
<feature type="coiled-coil region" evidence="3">
    <location>
        <begin position="313"/>
        <end position="347"/>
    </location>
</feature>
<proteinExistence type="predicted"/>
<organism evidence="6 7">
    <name type="scientific">Derxia gummosa DSM 723</name>
    <dbReference type="NCBI Taxonomy" id="1121388"/>
    <lineage>
        <taxon>Bacteria</taxon>
        <taxon>Pseudomonadati</taxon>
        <taxon>Pseudomonadota</taxon>
        <taxon>Betaproteobacteria</taxon>
        <taxon>Burkholderiales</taxon>
        <taxon>Alcaligenaceae</taxon>
        <taxon>Derxia</taxon>
    </lineage>
</organism>
<protein>
    <recommendedName>
        <fullName evidence="1">diguanylate cyclase</fullName>
        <ecNumber evidence="1">2.7.7.65</ecNumber>
    </recommendedName>
</protein>
<dbReference type="SMART" id="SM00267">
    <property type="entry name" value="GGDEF"/>
    <property type="match status" value="1"/>
</dbReference>
<dbReference type="FunFam" id="3.30.70.270:FF:000001">
    <property type="entry name" value="Diguanylate cyclase domain protein"/>
    <property type="match status" value="1"/>
</dbReference>
<keyword evidence="6" id="KW-1185">Reference proteome</keyword>
<reference evidence="7" key="5">
    <citation type="journal article" date="2005" name="Mol. Microbiol.">
        <title>C-di-GMP: the dawning of a novel bacterial signalling system.</title>
        <authorList>
            <person name="Romling U."/>
            <person name="Gomelsky M."/>
            <person name="Galperin M.Y."/>
        </authorList>
    </citation>
    <scope>NUCLEOTIDE SEQUENCE</scope>
</reference>
<name>A0A8B6XCK6_9BURK</name>
<evidence type="ECO:0000259" key="5">
    <source>
        <dbReference type="PROSITE" id="PS50887"/>
    </source>
</evidence>
<feature type="region of interest" description="Disordered" evidence="4">
    <location>
        <begin position="107"/>
        <end position="128"/>
    </location>
</feature>
<reference evidence="7" key="4">
    <citation type="journal article" date="2004" name="Mol. Microbiol.">
        <title>GGDEF and EAL domains inversely regulate cyclic di-GMP levels and transition from sessility to motility.</title>
        <authorList>
            <person name="Simm R."/>
            <person name="Morr M."/>
            <person name="Kader A."/>
            <person name="Nimtz M."/>
            <person name="Romling U."/>
        </authorList>
    </citation>
    <scope>NUCLEOTIDE SEQUENCE</scope>
</reference>
<accession>A0A8B6XCK6</accession>
<sequence length="511" mass="55299">MRAYRRFGVDVRSRGPSDADGDEDGPRVEPTPLPATRPAGEAATDPRQEAQAWSALLLRLVRELDRHHPAASGAAKREHLMRALCLADADPARLRTRVAGVIDGWVRPPAGGPSATTPHAGGGRNPGFAGLSGEAAAAAAHLAGATLPVRPGRQAAGAAAPAQDPVATDLLPARLADQPGVPDKLRDLLTLVLDNIARLTPEHHLLETQVDEIRNALAGPLTGEALARVEAQLRQLMARQAAIRSRIEEAKGAIKEMVAVMIARLATMADTTGGYSERLDRYAGSIREASDLPALTDVVRRLLDDTRNLSSDMIRARDEIAFAKARVQEHENRVEALERELQRIGALVRTDPLTETLNRRGFEEAYSVELARAERCGEPISVGLLDLDDFKNINDQHGHQTGDMALRYLTDVMRACLRPVDAIGRYGGEEFAILMPNTRPDEAAATMQRIQRELTRRIFMHDNQRLLVTFSAGVAGVDPALGLAEALERCDAAMYTAKRAGKNRVLVAAMA</sequence>
<reference evidence="7" key="3">
    <citation type="journal article" date="2004" name="Microbiology">
        <title>Cyclic di-GMP as a bacterial second messenger.</title>
        <authorList>
            <person name="D'Argenio D.A."/>
            <person name="Miller S.I."/>
        </authorList>
    </citation>
    <scope>NUCLEOTIDE SEQUENCE</scope>
</reference>
<feature type="region of interest" description="Disordered" evidence="4">
    <location>
        <begin position="1"/>
        <end position="49"/>
    </location>
</feature>
<evidence type="ECO:0000256" key="2">
    <source>
        <dbReference type="ARBA" id="ARBA00034247"/>
    </source>
</evidence>
<evidence type="ECO:0000313" key="6">
    <source>
        <dbReference type="Proteomes" id="UP000675920"/>
    </source>
</evidence>
<evidence type="ECO:0000256" key="1">
    <source>
        <dbReference type="ARBA" id="ARBA00012528"/>
    </source>
</evidence>
<dbReference type="PANTHER" id="PTHR45138:SF9">
    <property type="entry name" value="DIGUANYLATE CYCLASE DGCM-RELATED"/>
    <property type="match status" value="1"/>
</dbReference>
<dbReference type="PROSITE" id="PS50887">
    <property type="entry name" value="GGDEF"/>
    <property type="match status" value="1"/>
</dbReference>
<dbReference type="CDD" id="cd01949">
    <property type="entry name" value="GGDEF"/>
    <property type="match status" value="1"/>
</dbReference>
<reference evidence="7" key="7">
    <citation type="submission" date="2025-08" db="UniProtKB">
        <authorList>
            <consortium name="RefSeq"/>
        </authorList>
    </citation>
    <scope>IDENTIFICATION</scope>
</reference>
<comment type="catalytic activity">
    <reaction evidence="2">
        <text>2 GTP = 3',3'-c-di-GMP + 2 diphosphate</text>
        <dbReference type="Rhea" id="RHEA:24898"/>
        <dbReference type="ChEBI" id="CHEBI:33019"/>
        <dbReference type="ChEBI" id="CHEBI:37565"/>
        <dbReference type="ChEBI" id="CHEBI:58805"/>
        <dbReference type="EC" id="2.7.7.65"/>
    </reaction>
</comment>
<reference evidence="7" key="1">
    <citation type="journal article" date="2001" name="Proteins">
        <title>GGDEF domain is homologous to adenylyl cyclase.</title>
        <authorList>
            <person name="Pei J."/>
            <person name="Grishin N.V."/>
        </authorList>
    </citation>
    <scope>NUCLEOTIDE SEQUENCE</scope>
</reference>
<dbReference type="Gene3D" id="3.30.70.270">
    <property type="match status" value="1"/>
</dbReference>
<dbReference type="Pfam" id="PF00990">
    <property type="entry name" value="GGDEF"/>
    <property type="match status" value="1"/>
</dbReference>
<evidence type="ECO:0000313" key="7">
    <source>
        <dbReference type="RefSeq" id="WP_169732560.1"/>
    </source>
</evidence>
<dbReference type="InterPro" id="IPR043128">
    <property type="entry name" value="Rev_trsase/Diguanyl_cyclase"/>
</dbReference>
<dbReference type="EC" id="2.7.7.65" evidence="1"/>
<dbReference type="InterPro" id="IPR029787">
    <property type="entry name" value="Nucleotide_cyclase"/>
</dbReference>
<dbReference type="SUPFAM" id="SSF55073">
    <property type="entry name" value="Nucleotide cyclase"/>
    <property type="match status" value="1"/>
</dbReference>
<dbReference type="InterPro" id="IPR050469">
    <property type="entry name" value="Diguanylate_Cyclase"/>
</dbReference>
<keyword evidence="3" id="KW-0175">Coiled coil</keyword>
<reference evidence="7" key="2">
    <citation type="journal article" date="2004" name="Curr. Opin. Microbiol.">
        <title>Cyclic di-guanosine-monophosphate comes of age: a novel secondary messenger involved in modulating cell surface structures in bacteria?</title>
        <authorList>
            <person name="Jenal U."/>
        </authorList>
    </citation>
    <scope>NUCLEOTIDE SEQUENCE</scope>
</reference>
<dbReference type="RefSeq" id="WP_169732560.1">
    <property type="nucleotide sequence ID" value="NZ_KI519499.1"/>
</dbReference>
<feature type="compositionally biased region" description="Basic and acidic residues" evidence="4">
    <location>
        <begin position="7"/>
        <end position="17"/>
    </location>
</feature>
<dbReference type="PANTHER" id="PTHR45138">
    <property type="entry name" value="REGULATORY COMPONENTS OF SENSORY TRANSDUCTION SYSTEM"/>
    <property type="match status" value="1"/>
</dbReference>
<dbReference type="Proteomes" id="UP000675920">
    <property type="component" value="Unplaced"/>
</dbReference>
<evidence type="ECO:0000256" key="4">
    <source>
        <dbReference type="SAM" id="MobiDB-lite"/>
    </source>
</evidence>
<feature type="domain" description="GGDEF" evidence="5">
    <location>
        <begin position="378"/>
        <end position="510"/>
    </location>
</feature>
<dbReference type="InterPro" id="IPR000160">
    <property type="entry name" value="GGDEF_dom"/>
</dbReference>
<reference evidence="7" key="6">
    <citation type="journal article" date="2006" name="Curr. Opin. Microbiol.">
        <title>Cyclic di-GMP as a second messenger.</title>
        <authorList>
            <person name="Romling U."/>
            <person name="Amikam D."/>
        </authorList>
    </citation>
    <scope>NUCLEOTIDE SEQUENCE</scope>
</reference>